<evidence type="ECO:0000256" key="2">
    <source>
        <dbReference type="SAM" id="MobiDB-lite"/>
    </source>
</evidence>
<feature type="compositionally biased region" description="Low complexity" evidence="2">
    <location>
        <begin position="85"/>
        <end position="109"/>
    </location>
</feature>
<gene>
    <name evidence="3" type="ORF">PFMC_05109</name>
</gene>
<evidence type="ECO:0000313" key="4">
    <source>
        <dbReference type="Proteomes" id="UP000030694"/>
    </source>
</evidence>
<evidence type="ECO:0000256" key="1">
    <source>
        <dbReference type="SAM" id="Coils"/>
    </source>
</evidence>
<proteinExistence type="predicted"/>
<organism evidence="3 4">
    <name type="scientific">Plasmodium falciparum (isolate Camp / Malaysia)</name>
    <dbReference type="NCBI Taxonomy" id="5835"/>
    <lineage>
        <taxon>Eukaryota</taxon>
        <taxon>Sar</taxon>
        <taxon>Alveolata</taxon>
        <taxon>Apicomplexa</taxon>
        <taxon>Aconoidasida</taxon>
        <taxon>Haemosporida</taxon>
        <taxon>Plasmodiidae</taxon>
        <taxon>Plasmodium</taxon>
        <taxon>Plasmodium (Laverania)</taxon>
    </lineage>
</organism>
<keyword evidence="1" id="KW-0175">Coiled coil</keyword>
<feature type="compositionally biased region" description="Low complexity" evidence="2">
    <location>
        <begin position="117"/>
        <end position="130"/>
    </location>
</feature>
<feature type="region of interest" description="Disordered" evidence="2">
    <location>
        <begin position="82"/>
        <end position="130"/>
    </location>
</feature>
<reference evidence="3 4" key="1">
    <citation type="submission" date="2013-02" db="EMBL/GenBank/DDBJ databases">
        <title>The Genome Annotation of Plasmodium falciparum CAMP/Malaysia.</title>
        <authorList>
            <consortium name="The Broad Institute Genome Sequencing Platform"/>
            <consortium name="The Broad Institute Genome Sequencing Center for Infectious Disease"/>
            <person name="Neafsey D."/>
            <person name="Hoffman S."/>
            <person name="Volkman S."/>
            <person name="Rosenthal P."/>
            <person name="Walker B."/>
            <person name="Young S.K."/>
            <person name="Zeng Q."/>
            <person name="Gargeya S."/>
            <person name="Fitzgerald M."/>
            <person name="Haas B."/>
            <person name="Abouelleil A."/>
            <person name="Allen A.W."/>
            <person name="Alvarado L."/>
            <person name="Arachchi H.M."/>
            <person name="Berlin A.M."/>
            <person name="Chapman S.B."/>
            <person name="Gainer-Dewar J."/>
            <person name="Goldberg J."/>
            <person name="Griggs A."/>
            <person name="Gujja S."/>
            <person name="Hansen M."/>
            <person name="Howarth C."/>
            <person name="Imamovic A."/>
            <person name="Ireland A."/>
            <person name="Larimer J."/>
            <person name="McCowan C."/>
            <person name="Murphy C."/>
            <person name="Pearson M."/>
            <person name="Poon T.W."/>
            <person name="Priest M."/>
            <person name="Roberts A."/>
            <person name="Saif S."/>
            <person name="Shea T."/>
            <person name="Sisk P."/>
            <person name="Sykes S."/>
            <person name="Wortman J."/>
            <person name="Nusbaum C."/>
            <person name="Birren B."/>
        </authorList>
    </citation>
    <scope>NUCLEOTIDE SEQUENCE [LARGE SCALE GENOMIC DNA]</scope>
    <source>
        <strain evidence="3 4">CAMP/Malaysia</strain>
    </source>
</reference>
<reference evidence="3 4" key="2">
    <citation type="submission" date="2013-02" db="EMBL/GenBank/DDBJ databases">
        <title>The Genome Sequence of Plasmodium falciparum CAMP/Malaysia.</title>
        <authorList>
            <consortium name="The Broad Institute Genome Sequencing Platform"/>
            <consortium name="The Broad Institute Genome Sequencing Center for Infectious Disease"/>
            <person name="Neafsey D."/>
            <person name="Cheeseman I."/>
            <person name="Volkman S."/>
            <person name="Adams J."/>
            <person name="Walker B."/>
            <person name="Young S.K."/>
            <person name="Zeng Q."/>
            <person name="Gargeya S."/>
            <person name="Fitzgerald M."/>
            <person name="Haas B."/>
            <person name="Abouelleil A."/>
            <person name="Alvarado L."/>
            <person name="Arachchi H.M."/>
            <person name="Berlin A.M."/>
            <person name="Chapman S.B."/>
            <person name="Dewar J."/>
            <person name="Goldberg J."/>
            <person name="Griggs A."/>
            <person name="Gujja S."/>
            <person name="Hansen M."/>
            <person name="Howarth C."/>
            <person name="Imamovic A."/>
            <person name="Larimer J."/>
            <person name="McCowan C."/>
            <person name="Murphy C."/>
            <person name="Neiman D."/>
            <person name="Pearson M."/>
            <person name="Priest M."/>
            <person name="Roberts A."/>
            <person name="Saif S."/>
            <person name="Shea T."/>
            <person name="Sisk P."/>
            <person name="Sykes S."/>
            <person name="Wortman J."/>
            <person name="Nusbaum C."/>
            <person name="Birren B."/>
        </authorList>
    </citation>
    <scope>NUCLEOTIDE SEQUENCE [LARGE SCALE GENOMIC DNA]</scope>
    <source>
        <strain evidence="3 4">CAMP/Malaysia</strain>
    </source>
</reference>
<feature type="coiled-coil region" evidence="1">
    <location>
        <begin position="323"/>
        <end position="385"/>
    </location>
</feature>
<dbReference type="AlphaFoldDB" id="A0A024X0B3"/>
<feature type="compositionally biased region" description="Low complexity" evidence="2">
    <location>
        <begin position="207"/>
        <end position="238"/>
    </location>
</feature>
<evidence type="ECO:0000313" key="3">
    <source>
        <dbReference type="EMBL" id="ETW58924.1"/>
    </source>
</evidence>
<feature type="region of interest" description="Disordered" evidence="2">
    <location>
        <begin position="207"/>
        <end position="247"/>
    </location>
</feature>
<protein>
    <submittedName>
        <fullName evidence="3">Uncharacterized protein</fullName>
    </submittedName>
</protein>
<accession>A0A024X0B3</accession>
<dbReference type="EMBL" id="KI927558">
    <property type="protein sequence ID" value="ETW58924.1"/>
    <property type="molecule type" value="Genomic_DNA"/>
</dbReference>
<dbReference type="OMA" id="ILNNFMC"/>
<name>A0A024X0B3_PLAFC</name>
<dbReference type="OrthoDB" id="378454at2759"/>
<dbReference type="Proteomes" id="UP000030694">
    <property type="component" value="Unassembled WGS sequence"/>
</dbReference>
<sequence length="409" mass="48422">MSGAAIGVENRCLMKNKNNKNNSCEQVNVDINYIIKDIYGYKNCKKRCIQFIEDDTICNDDIDLRKMKNKKIKVENMWYKRYDSNDMNNNNNNDNDNNDNDNNNNNNDNNNDDESQHNNSNNNDVDNNTFKRYNNYNEKYEENDNMEKEVYHTCSIQSPERSAVHNNNNNNNNNSNNYYYMTYQMNDEHIKNSNNIKIHNNVNINMSSNNVDNNDDANSIDSNDDSNNMDNSNDTHNVNNKDDTNNKYNHVNHNYYHKKRNKQQPILSSNETEDKYVLLSKKTESLMDTILFNIHSCSELNQAKKIMLPLLNDFIQNNFYKYIKFYEDNQNSSKHNVQTLQKEKKVLISAVKIQYQKILQLQKLIENQKSDIKKKTEELNQIKAKVHQYFYDINNPNKRIFSILSPDVY</sequence>